<evidence type="ECO:0000256" key="1">
    <source>
        <dbReference type="ARBA" id="ARBA00022679"/>
    </source>
</evidence>
<feature type="domain" description="N-acetyltransferase" evidence="3">
    <location>
        <begin position="165"/>
        <end position="312"/>
    </location>
</feature>
<comment type="caution">
    <text evidence="4">The sequence shown here is derived from an EMBL/GenBank/DDBJ whole genome shotgun (WGS) entry which is preliminary data.</text>
</comment>
<dbReference type="AlphaFoldDB" id="A0A0P6XTK2"/>
<dbReference type="PANTHER" id="PTHR43877:SF2">
    <property type="entry name" value="AMINOALKYLPHOSPHONATE N-ACETYLTRANSFERASE-RELATED"/>
    <property type="match status" value="1"/>
</dbReference>
<keyword evidence="5" id="KW-1185">Reference proteome</keyword>
<proteinExistence type="predicted"/>
<dbReference type="OrthoDB" id="273614at2"/>
<gene>
    <name evidence="4" type="ORF">ADN00_11200</name>
</gene>
<dbReference type="PROSITE" id="PS51186">
    <property type="entry name" value="GNAT"/>
    <property type="match status" value="1"/>
</dbReference>
<dbReference type="SUPFAM" id="SSF55729">
    <property type="entry name" value="Acyl-CoA N-acyltransferases (Nat)"/>
    <property type="match status" value="1"/>
</dbReference>
<dbReference type="Proteomes" id="UP000050417">
    <property type="component" value="Unassembled WGS sequence"/>
</dbReference>
<evidence type="ECO:0000256" key="2">
    <source>
        <dbReference type="ARBA" id="ARBA00023315"/>
    </source>
</evidence>
<organism evidence="4 5">
    <name type="scientific">Ornatilinea apprima</name>
    <dbReference type="NCBI Taxonomy" id="1134406"/>
    <lineage>
        <taxon>Bacteria</taxon>
        <taxon>Bacillati</taxon>
        <taxon>Chloroflexota</taxon>
        <taxon>Anaerolineae</taxon>
        <taxon>Anaerolineales</taxon>
        <taxon>Anaerolineaceae</taxon>
        <taxon>Ornatilinea</taxon>
    </lineage>
</organism>
<dbReference type="RefSeq" id="WP_075063101.1">
    <property type="nucleotide sequence ID" value="NZ_LGCL01000025.1"/>
</dbReference>
<dbReference type="Gene3D" id="3.40.630.30">
    <property type="match status" value="1"/>
</dbReference>
<keyword evidence="2" id="KW-0012">Acyltransferase</keyword>
<evidence type="ECO:0000259" key="3">
    <source>
        <dbReference type="PROSITE" id="PS51186"/>
    </source>
</evidence>
<dbReference type="PANTHER" id="PTHR43877">
    <property type="entry name" value="AMINOALKYLPHOSPHONATE N-ACETYLTRANSFERASE-RELATED-RELATED"/>
    <property type="match status" value="1"/>
</dbReference>
<name>A0A0P6XTK2_9CHLR</name>
<dbReference type="EMBL" id="LGCL01000025">
    <property type="protein sequence ID" value="KPL76527.1"/>
    <property type="molecule type" value="Genomic_DNA"/>
</dbReference>
<evidence type="ECO:0000313" key="4">
    <source>
        <dbReference type="EMBL" id="KPL76527.1"/>
    </source>
</evidence>
<reference evidence="4 5" key="1">
    <citation type="submission" date="2015-07" db="EMBL/GenBank/DDBJ databases">
        <title>Genome sequence of Ornatilinea apprima DSM 23815.</title>
        <authorList>
            <person name="Hemp J."/>
            <person name="Ward L.M."/>
            <person name="Pace L.A."/>
            <person name="Fischer W.W."/>
        </authorList>
    </citation>
    <scope>NUCLEOTIDE SEQUENCE [LARGE SCALE GENOMIC DNA]</scope>
    <source>
        <strain evidence="4 5">P3M-1</strain>
    </source>
</reference>
<dbReference type="InterPro" id="IPR016181">
    <property type="entry name" value="Acyl_CoA_acyltransferase"/>
</dbReference>
<dbReference type="STRING" id="1134406.ADN00_11200"/>
<dbReference type="CDD" id="cd04301">
    <property type="entry name" value="NAT_SF"/>
    <property type="match status" value="1"/>
</dbReference>
<dbReference type="InterPro" id="IPR050832">
    <property type="entry name" value="Bact_Acetyltransf"/>
</dbReference>
<protein>
    <recommendedName>
        <fullName evidence="3">N-acetyltransferase domain-containing protein</fullName>
    </recommendedName>
</protein>
<dbReference type="GO" id="GO:0016747">
    <property type="term" value="F:acyltransferase activity, transferring groups other than amino-acyl groups"/>
    <property type="evidence" value="ECO:0007669"/>
    <property type="project" value="InterPro"/>
</dbReference>
<evidence type="ECO:0000313" key="5">
    <source>
        <dbReference type="Proteomes" id="UP000050417"/>
    </source>
</evidence>
<dbReference type="Pfam" id="PF00583">
    <property type="entry name" value="Acetyltransf_1"/>
    <property type="match status" value="1"/>
</dbReference>
<keyword evidence="1" id="KW-0808">Transferase</keyword>
<dbReference type="InterPro" id="IPR000182">
    <property type="entry name" value="GNAT_dom"/>
</dbReference>
<sequence>MTAFQYTHFQLDFLPAIAELQHQRADAGLADVGFLLSPGFEEGRNICVAFDQAGKLAGYASILPHSLSAQWGGAQVLRFDLAARKGLDQEQALKDGFLDWARSRAGELCPADGTPQPVLMARLDAGNLAAVDYLSARGFAYMESEYTLCRDLGVWVVDYAPPAGIEVRAWRMPSQADKETYLAAYQQVFAGSTFCMDDLENFCRSEMWMAGTTFSAFAGEQLVGSVMACYDPNLKRNAERVGLIEHVFVLDGERGRGIGSAMLGQALLYLKQRGLRRAQVDLTASSPEAVCFFESAGFELEREEVFLCLQVK</sequence>
<accession>A0A0P6XTK2</accession>